<evidence type="ECO:0000313" key="18">
    <source>
        <dbReference type="Proteomes" id="UP000297900"/>
    </source>
</evidence>
<evidence type="ECO:0000256" key="8">
    <source>
        <dbReference type="ARBA" id="ARBA00022741"/>
    </source>
</evidence>
<proteinExistence type="predicted"/>
<evidence type="ECO:0000256" key="14">
    <source>
        <dbReference type="SAM" id="Phobius"/>
    </source>
</evidence>
<evidence type="ECO:0000256" key="3">
    <source>
        <dbReference type="ARBA" id="ARBA00012438"/>
    </source>
</evidence>
<dbReference type="Gene3D" id="1.10.8.500">
    <property type="entry name" value="HAMP domain in histidine kinase"/>
    <property type="match status" value="1"/>
</dbReference>
<dbReference type="Gene3D" id="3.30.450.20">
    <property type="entry name" value="PAS domain"/>
    <property type="match status" value="2"/>
</dbReference>
<keyword evidence="13 14" id="KW-0472">Membrane</keyword>
<keyword evidence="9 17" id="KW-0418">Kinase</keyword>
<feature type="transmembrane region" description="Helical" evidence="14">
    <location>
        <begin position="301"/>
        <end position="320"/>
    </location>
</feature>
<comment type="caution">
    <text evidence="17">The sequence shown here is derived from an EMBL/GenBank/DDBJ whole genome shotgun (WGS) entry which is preliminary data.</text>
</comment>
<dbReference type="SMART" id="SM00304">
    <property type="entry name" value="HAMP"/>
    <property type="match status" value="1"/>
</dbReference>
<dbReference type="InterPro" id="IPR003594">
    <property type="entry name" value="HATPase_dom"/>
</dbReference>
<dbReference type="CDD" id="cd18773">
    <property type="entry name" value="PDC1_HK_sensor"/>
    <property type="match status" value="1"/>
</dbReference>
<dbReference type="SMART" id="SM00387">
    <property type="entry name" value="HATPase_c"/>
    <property type="match status" value="1"/>
</dbReference>
<evidence type="ECO:0000256" key="13">
    <source>
        <dbReference type="ARBA" id="ARBA00023136"/>
    </source>
</evidence>
<dbReference type="PANTHER" id="PTHR42713">
    <property type="entry name" value="HISTIDINE KINASE-RELATED"/>
    <property type="match status" value="1"/>
</dbReference>
<dbReference type="SUPFAM" id="SSF55874">
    <property type="entry name" value="ATPase domain of HSP90 chaperone/DNA topoisomerase II/histidine kinase"/>
    <property type="match status" value="1"/>
</dbReference>
<dbReference type="Pfam" id="PF00672">
    <property type="entry name" value="HAMP"/>
    <property type="match status" value="1"/>
</dbReference>
<reference evidence="17 18" key="1">
    <citation type="submission" date="2019-03" db="EMBL/GenBank/DDBJ databases">
        <title>Cohnella endophytica sp. nov., a novel endophytic bacterium isolated from bark of Sonneratia apetala.</title>
        <authorList>
            <person name="Tuo L."/>
        </authorList>
    </citation>
    <scope>NUCLEOTIDE SEQUENCE [LARGE SCALE GENOMIC DNA]</scope>
    <source>
        <strain evidence="17 18">CCTCC AB 208254</strain>
    </source>
</reference>
<evidence type="ECO:0000256" key="11">
    <source>
        <dbReference type="ARBA" id="ARBA00022989"/>
    </source>
</evidence>
<evidence type="ECO:0000256" key="2">
    <source>
        <dbReference type="ARBA" id="ARBA00004651"/>
    </source>
</evidence>
<evidence type="ECO:0000256" key="5">
    <source>
        <dbReference type="ARBA" id="ARBA00022553"/>
    </source>
</evidence>
<keyword evidence="12" id="KW-0902">Two-component regulatory system</keyword>
<dbReference type="PROSITE" id="PS50885">
    <property type="entry name" value="HAMP"/>
    <property type="match status" value="1"/>
</dbReference>
<evidence type="ECO:0000256" key="4">
    <source>
        <dbReference type="ARBA" id="ARBA00022475"/>
    </source>
</evidence>
<dbReference type="EMBL" id="SOMN01000002">
    <property type="protein sequence ID" value="TFE30647.1"/>
    <property type="molecule type" value="Genomic_DNA"/>
</dbReference>
<keyword evidence="6" id="KW-0808">Transferase</keyword>
<dbReference type="AlphaFoldDB" id="A0A4Y8M9L5"/>
<evidence type="ECO:0000259" key="15">
    <source>
        <dbReference type="PROSITE" id="PS50109"/>
    </source>
</evidence>
<dbReference type="InterPro" id="IPR036890">
    <property type="entry name" value="HATPase_C_sf"/>
</dbReference>
<dbReference type="GO" id="GO:0005524">
    <property type="term" value="F:ATP binding"/>
    <property type="evidence" value="ECO:0007669"/>
    <property type="project" value="UniProtKB-KW"/>
</dbReference>
<dbReference type="Gene3D" id="3.30.565.10">
    <property type="entry name" value="Histidine kinase-like ATPase, C-terminal domain"/>
    <property type="match status" value="1"/>
</dbReference>
<dbReference type="InterPro" id="IPR003660">
    <property type="entry name" value="HAMP_dom"/>
</dbReference>
<evidence type="ECO:0000259" key="16">
    <source>
        <dbReference type="PROSITE" id="PS50885"/>
    </source>
</evidence>
<dbReference type="PANTHER" id="PTHR42713:SF2">
    <property type="entry name" value="TWO-COMPONENT SENSOR KINASE YESM"/>
    <property type="match status" value="1"/>
</dbReference>
<evidence type="ECO:0000313" key="17">
    <source>
        <dbReference type="EMBL" id="TFE30647.1"/>
    </source>
</evidence>
<dbReference type="Proteomes" id="UP000297900">
    <property type="component" value="Unassembled WGS sequence"/>
</dbReference>
<keyword evidence="10" id="KW-0067">ATP-binding</keyword>
<dbReference type="Pfam" id="PF06580">
    <property type="entry name" value="His_kinase"/>
    <property type="match status" value="1"/>
</dbReference>
<dbReference type="SUPFAM" id="SSF158472">
    <property type="entry name" value="HAMP domain-like"/>
    <property type="match status" value="1"/>
</dbReference>
<keyword evidence="18" id="KW-1185">Reference proteome</keyword>
<dbReference type="EC" id="2.7.13.3" evidence="3"/>
<dbReference type="OrthoDB" id="9776552at2"/>
<protein>
    <recommendedName>
        <fullName evidence="3">histidine kinase</fullName>
        <ecNumber evidence="3">2.7.13.3</ecNumber>
    </recommendedName>
</protein>
<evidence type="ECO:0000256" key="9">
    <source>
        <dbReference type="ARBA" id="ARBA00022777"/>
    </source>
</evidence>
<dbReference type="Pfam" id="PF02518">
    <property type="entry name" value="HATPase_c"/>
    <property type="match status" value="1"/>
</dbReference>
<name>A0A4Y8M9L5_9BACL</name>
<dbReference type="PRINTS" id="PR00344">
    <property type="entry name" value="BCTRLSENSOR"/>
</dbReference>
<keyword evidence="4" id="KW-1003">Cell membrane</keyword>
<feature type="domain" description="HAMP" evidence="16">
    <location>
        <begin position="320"/>
        <end position="372"/>
    </location>
</feature>
<dbReference type="InterPro" id="IPR004358">
    <property type="entry name" value="Sig_transdc_His_kin-like_C"/>
</dbReference>
<feature type="transmembrane region" description="Helical" evidence="14">
    <location>
        <begin position="12"/>
        <end position="33"/>
    </location>
</feature>
<dbReference type="InterPro" id="IPR005467">
    <property type="entry name" value="His_kinase_dom"/>
</dbReference>
<evidence type="ECO:0000256" key="10">
    <source>
        <dbReference type="ARBA" id="ARBA00022840"/>
    </source>
</evidence>
<organism evidence="17 18">
    <name type="scientific">Cohnella luojiensis</name>
    <dbReference type="NCBI Taxonomy" id="652876"/>
    <lineage>
        <taxon>Bacteria</taxon>
        <taxon>Bacillati</taxon>
        <taxon>Bacillota</taxon>
        <taxon>Bacilli</taxon>
        <taxon>Bacillales</taxon>
        <taxon>Paenibacillaceae</taxon>
        <taxon>Cohnella</taxon>
    </lineage>
</organism>
<keyword evidence="8" id="KW-0547">Nucleotide-binding</keyword>
<dbReference type="GO" id="GO:0005886">
    <property type="term" value="C:plasma membrane"/>
    <property type="evidence" value="ECO:0007669"/>
    <property type="project" value="UniProtKB-SubCell"/>
</dbReference>
<dbReference type="GO" id="GO:0000155">
    <property type="term" value="F:phosphorelay sensor kinase activity"/>
    <property type="evidence" value="ECO:0007669"/>
    <property type="project" value="InterPro"/>
</dbReference>
<evidence type="ECO:0000256" key="7">
    <source>
        <dbReference type="ARBA" id="ARBA00022692"/>
    </source>
</evidence>
<evidence type="ECO:0000256" key="6">
    <source>
        <dbReference type="ARBA" id="ARBA00022679"/>
    </source>
</evidence>
<feature type="domain" description="Histidine kinase" evidence="15">
    <location>
        <begin position="479"/>
        <end position="586"/>
    </location>
</feature>
<dbReference type="PROSITE" id="PS50109">
    <property type="entry name" value="HIS_KIN"/>
    <property type="match status" value="1"/>
</dbReference>
<dbReference type="CDD" id="cd06225">
    <property type="entry name" value="HAMP"/>
    <property type="match status" value="1"/>
</dbReference>
<sequence>MRSWQPFRFKSIHTSIAIAFSCLILAMTALLTYNSYRLSEEAVTDNAETYTEQLIDQVNANVQTYLDNMVSISSLVMSNSELEKAAALRDLHSPEAFVLEEGIGKFFRSVVRSREDIATILFAGANGNVLSDREQPEYKPVDDLTRQDWYRNAVEAQGKVVISSSHVQYLYLREYRWVVSISRQLGEPGKPGSGVLMVDLNLNVINNLCKQIELGNRGYVFILDPAGDLIYHPQQQLLYSRLKSEAIPTLLATKDSSIPIQENGDRKIYTIRTNEFGWKVIGVTYPDELVGNKREIRTTSVLAGILFLIVALSISIFLSFRLTKPIKRLESLMKKVEKGDFNTRVEVESTDEIGKLSRSFNLMIGKIKDLMGQIVEEQEMKRISELKAMQAQIHPHFLYNTLDSIIWMAEMGKMEEVVKMTSALAKLFRSSISKGDGLVPIEVELEHIRNYLTIQNIRYKNKFTYVIDVDPSLYDCKTLKIVLQPLVENAIYHGLKQQAVIGHLSITGRRENGTIVLQVIDDGVGMSEEQVHALTDRLRQSEGGKGVGLQNVNHRIGLYFGDCYGLEIRSEPEEGTSVTLRIPEIR</sequence>
<dbReference type="RefSeq" id="WP_135150528.1">
    <property type="nucleotide sequence ID" value="NZ_SOMN01000002.1"/>
</dbReference>
<keyword evidence="7 14" id="KW-0812">Transmembrane</keyword>
<dbReference type="InterPro" id="IPR010559">
    <property type="entry name" value="Sig_transdc_His_kin_internal"/>
</dbReference>
<comment type="subcellular location">
    <subcellularLocation>
        <location evidence="2">Cell membrane</location>
        <topology evidence="2">Multi-pass membrane protein</topology>
    </subcellularLocation>
</comment>
<keyword evidence="11 14" id="KW-1133">Transmembrane helix</keyword>
<evidence type="ECO:0000256" key="12">
    <source>
        <dbReference type="ARBA" id="ARBA00023012"/>
    </source>
</evidence>
<dbReference type="InterPro" id="IPR033479">
    <property type="entry name" value="dCache_1"/>
</dbReference>
<dbReference type="InterPro" id="IPR051552">
    <property type="entry name" value="HptR"/>
</dbReference>
<keyword evidence="5" id="KW-0597">Phosphoprotein</keyword>
<gene>
    <name evidence="17" type="ORF">E2980_02360</name>
</gene>
<dbReference type="PROSITE" id="PS51257">
    <property type="entry name" value="PROKAR_LIPOPROTEIN"/>
    <property type="match status" value="1"/>
</dbReference>
<dbReference type="Pfam" id="PF02743">
    <property type="entry name" value="dCache_1"/>
    <property type="match status" value="1"/>
</dbReference>
<evidence type="ECO:0000256" key="1">
    <source>
        <dbReference type="ARBA" id="ARBA00000085"/>
    </source>
</evidence>
<accession>A0A4Y8M9L5</accession>
<comment type="catalytic activity">
    <reaction evidence="1">
        <text>ATP + protein L-histidine = ADP + protein N-phospho-L-histidine.</text>
        <dbReference type="EC" id="2.7.13.3"/>
    </reaction>
</comment>